<evidence type="ECO:0000259" key="1">
    <source>
        <dbReference type="Pfam" id="PF00501"/>
    </source>
</evidence>
<evidence type="ECO:0000313" key="2">
    <source>
        <dbReference type="EMBL" id="QSQ17062.1"/>
    </source>
</evidence>
<dbReference type="InterPro" id="IPR000873">
    <property type="entry name" value="AMP-dep_synth/lig_dom"/>
</dbReference>
<dbReference type="RefSeq" id="WP_206718697.1">
    <property type="nucleotide sequence ID" value="NZ_CP071091.1"/>
</dbReference>
<dbReference type="InterPro" id="IPR050237">
    <property type="entry name" value="ATP-dep_AMP-bd_enzyme"/>
</dbReference>
<dbReference type="Proteomes" id="UP000663090">
    <property type="component" value="Chromosome"/>
</dbReference>
<organism evidence="2 3">
    <name type="scientific">Myxococcus landrumensis</name>
    <dbReference type="NCBI Taxonomy" id="2813577"/>
    <lineage>
        <taxon>Bacteria</taxon>
        <taxon>Pseudomonadati</taxon>
        <taxon>Myxococcota</taxon>
        <taxon>Myxococcia</taxon>
        <taxon>Myxococcales</taxon>
        <taxon>Cystobacterineae</taxon>
        <taxon>Myxococcaceae</taxon>
        <taxon>Myxococcus</taxon>
    </lineage>
</organism>
<protein>
    <submittedName>
        <fullName evidence="2">Acyl--CoA ligase</fullName>
    </submittedName>
</protein>
<feature type="domain" description="AMP-dependent synthetase/ligase" evidence="1">
    <location>
        <begin position="38"/>
        <end position="342"/>
    </location>
</feature>
<accession>A0ABX7NHL4</accession>
<dbReference type="PANTHER" id="PTHR43767:SF10">
    <property type="entry name" value="SURFACTIN SYNTHASE SUBUNIT 1"/>
    <property type="match status" value="1"/>
</dbReference>
<dbReference type="PANTHER" id="PTHR43767">
    <property type="entry name" value="LONG-CHAIN-FATTY-ACID--COA LIGASE"/>
    <property type="match status" value="1"/>
</dbReference>
<reference evidence="2 3" key="1">
    <citation type="submission" date="2021-02" db="EMBL/GenBank/DDBJ databases">
        <title>De Novo genome assembly of isolated myxobacteria.</title>
        <authorList>
            <person name="Stevens D.C."/>
        </authorList>
    </citation>
    <scope>NUCLEOTIDE SEQUENCE [LARGE SCALE GENOMIC DNA]</scope>
    <source>
        <strain evidence="2 3">SCHIC003</strain>
    </source>
</reference>
<dbReference type="SUPFAM" id="SSF56801">
    <property type="entry name" value="Acetyl-CoA synthetase-like"/>
    <property type="match status" value="1"/>
</dbReference>
<name>A0ABX7NHL4_9BACT</name>
<sequence>MPEATPDLAGLSLPSIQSFLDRVRDLTTESGGAPEKHSVEQLASSWKDHGLRPGDVVLLALPNGAELLAQVFAILAARGVPALVSPSAPTLRQQALVEALPARALVAMRRPVPQAKEVERFTLGRAEVALFPETQPPGAQPGEMVLLTSGTSGFASGCVFDLEALFRNANRHADAVGLRAGDRVLVNLPLYYSYSMVAQAFASLLRGADLVISGPPFQPAAYLRLLAEQGVTVSALTPLLVRALLQQGGVFPEATRSLGVGGDVLSPEHVEQLLRLRPRGELFLTYGLSEAGPRVATLAAHAEPAHRHASVGLPLPGTQVSLVPRAPGGQKELLVSSDTLMKRRIGMVEGEKLHAWRGPRLLATGDIFDIDAEGYLYFQGRLSDFLVRGSEKICMASVRRLATTLPGVLTARTQVVRGAEGDDYEMILTVADEGRPPEHVSEALSRLLRLAERPRRIQVVSADVNTAALHK</sequence>
<dbReference type="Gene3D" id="3.40.50.12780">
    <property type="entry name" value="N-terminal domain of ligase-like"/>
    <property type="match status" value="1"/>
</dbReference>
<dbReference type="EMBL" id="CP071091">
    <property type="protein sequence ID" value="QSQ17062.1"/>
    <property type="molecule type" value="Genomic_DNA"/>
</dbReference>
<dbReference type="Pfam" id="PF00501">
    <property type="entry name" value="AMP-binding"/>
    <property type="match status" value="1"/>
</dbReference>
<dbReference type="GO" id="GO:0016874">
    <property type="term" value="F:ligase activity"/>
    <property type="evidence" value="ECO:0007669"/>
    <property type="project" value="UniProtKB-KW"/>
</dbReference>
<evidence type="ECO:0000313" key="3">
    <source>
        <dbReference type="Proteomes" id="UP000663090"/>
    </source>
</evidence>
<proteinExistence type="predicted"/>
<gene>
    <name evidence="2" type="ORF">JY572_13815</name>
</gene>
<dbReference type="InterPro" id="IPR042099">
    <property type="entry name" value="ANL_N_sf"/>
</dbReference>
<keyword evidence="2" id="KW-0436">Ligase</keyword>
<keyword evidence="3" id="KW-1185">Reference proteome</keyword>